<comment type="subcellular location">
    <subcellularLocation>
        <location evidence="1">Nucleus</location>
    </subcellularLocation>
</comment>
<proteinExistence type="inferred from homology"/>
<keyword evidence="4" id="KW-0539">Nucleus</keyword>
<dbReference type="Gene3D" id="2.60.120.650">
    <property type="entry name" value="Cupin"/>
    <property type="match status" value="1"/>
</dbReference>
<sequence>MPIQLPPQPVPPTPYADGSHWRLSRRFTNFILQIHQLHLVCLRSTMSLNLTVIGHPLSTAFTKGTRVIPQVLLEFWYTCRVEGSAGDIVNDGENTVRITLDYLRKILRLSILPKYDLEVSKSQASTRSHSELGKSKDDDNDKKGESTKRRRESDDDPEEGETCYKRYKRRKWKIIDDASNLQLVQIQPPDPTKEAISLETPQIVVNQDIKNKAIKNKYPLDPHKCNQCERIDRTIVHCTKCKITFYCILCLKQWYRYLLEEKILEACPFCCGNCNCNSCLQKNIEMPNIDWKGDVKLQHLNYLINLLLPFVKEIREEQEVEIVVEAGACEEIPNSSVEIERCLGSKRDGNIIECRGYRGDTRETVGALWDVFRREDVKSLEKYLLKHSKEFHKGFSVVKNCNPIHDQTFYLTLKHKRKLKDEYGNLSTMSTDENIEIWKMKKLIKALESARGNGSNMISLIIPPCDQISRVTKMLSDEFGTASNIKSRVNRQSVLGDTTSAQQRLKLYNKLHPNFS</sequence>
<keyword evidence="8" id="KW-1185">Reference proteome</keyword>
<evidence type="ECO:0000256" key="3">
    <source>
        <dbReference type="ARBA" id="ARBA00022723"/>
    </source>
</evidence>
<dbReference type="GO" id="GO:0046872">
    <property type="term" value="F:metal ion binding"/>
    <property type="evidence" value="ECO:0007669"/>
    <property type="project" value="UniProtKB-KW"/>
</dbReference>
<dbReference type="GO" id="GO:0006357">
    <property type="term" value="P:regulation of transcription by RNA polymerase II"/>
    <property type="evidence" value="ECO:0007669"/>
    <property type="project" value="TreeGrafter"/>
</dbReference>
<evidence type="ECO:0000313" key="8">
    <source>
        <dbReference type="Proteomes" id="UP001157418"/>
    </source>
</evidence>
<dbReference type="InterPro" id="IPR005140">
    <property type="entry name" value="eRF1_Pelota-like_N"/>
</dbReference>
<dbReference type="GO" id="GO:0000785">
    <property type="term" value="C:chromatin"/>
    <property type="evidence" value="ECO:0007669"/>
    <property type="project" value="TreeGrafter"/>
</dbReference>
<evidence type="ECO:0000256" key="4">
    <source>
        <dbReference type="ARBA" id="ARBA00023242"/>
    </source>
</evidence>
<dbReference type="PANTHER" id="PTHR12549:SF37">
    <property type="entry name" value="LYSINE-SPECIFIC DEMETHYLASE JMJ26"/>
    <property type="match status" value="1"/>
</dbReference>
<comment type="similarity">
    <text evidence="2">Belongs to the JARID1 histone demethylase family.</text>
</comment>
<dbReference type="GO" id="GO:0003712">
    <property type="term" value="F:transcription coregulator activity"/>
    <property type="evidence" value="ECO:0007669"/>
    <property type="project" value="TreeGrafter"/>
</dbReference>
<feature type="region of interest" description="Disordered" evidence="5">
    <location>
        <begin position="123"/>
        <end position="160"/>
    </location>
</feature>
<gene>
    <name evidence="7" type="ORF">LVIROSA_LOCUS157</name>
</gene>
<feature type="domain" description="eRF1/Pelota-like N-terminal" evidence="6">
    <location>
        <begin position="441"/>
        <end position="514"/>
    </location>
</feature>
<name>A0AAU9L8G7_9ASTR</name>
<dbReference type="Pfam" id="PF03463">
    <property type="entry name" value="eRF1_1"/>
    <property type="match status" value="1"/>
</dbReference>
<evidence type="ECO:0000256" key="1">
    <source>
        <dbReference type="ARBA" id="ARBA00004123"/>
    </source>
</evidence>
<dbReference type="AlphaFoldDB" id="A0AAU9L8G7"/>
<evidence type="ECO:0000313" key="7">
    <source>
        <dbReference type="EMBL" id="CAH1412118.1"/>
    </source>
</evidence>
<dbReference type="Proteomes" id="UP001157418">
    <property type="component" value="Unassembled WGS sequence"/>
</dbReference>
<dbReference type="InterPro" id="IPR045109">
    <property type="entry name" value="LSDs-like"/>
</dbReference>
<dbReference type="GO" id="GO:0000118">
    <property type="term" value="C:histone deacetylase complex"/>
    <property type="evidence" value="ECO:0007669"/>
    <property type="project" value="TreeGrafter"/>
</dbReference>
<dbReference type="GO" id="GO:0031490">
    <property type="term" value="F:chromatin DNA binding"/>
    <property type="evidence" value="ECO:0007669"/>
    <property type="project" value="TreeGrafter"/>
</dbReference>
<evidence type="ECO:0000259" key="6">
    <source>
        <dbReference type="Pfam" id="PF03463"/>
    </source>
</evidence>
<evidence type="ECO:0000256" key="2">
    <source>
        <dbReference type="ARBA" id="ARBA00006801"/>
    </source>
</evidence>
<feature type="compositionally biased region" description="Basic and acidic residues" evidence="5">
    <location>
        <begin position="128"/>
        <end position="153"/>
    </location>
</feature>
<evidence type="ECO:0000256" key="5">
    <source>
        <dbReference type="SAM" id="MobiDB-lite"/>
    </source>
</evidence>
<dbReference type="Gene3D" id="3.30.960.10">
    <property type="entry name" value="eRF1 domain 1"/>
    <property type="match status" value="1"/>
</dbReference>
<keyword evidence="3" id="KW-0479">Metal-binding</keyword>
<dbReference type="SUPFAM" id="SSF55481">
    <property type="entry name" value="N-terminal domain of eukaryotic peptide chain release factor subunit 1, ERF1"/>
    <property type="match status" value="1"/>
</dbReference>
<dbReference type="InterPro" id="IPR024049">
    <property type="entry name" value="eRF1_1_sf"/>
</dbReference>
<accession>A0AAU9L8G7</accession>
<dbReference type="GO" id="GO:0032454">
    <property type="term" value="F:histone H3K9 demethylase activity"/>
    <property type="evidence" value="ECO:0007669"/>
    <property type="project" value="InterPro"/>
</dbReference>
<organism evidence="7 8">
    <name type="scientific">Lactuca virosa</name>
    <dbReference type="NCBI Taxonomy" id="75947"/>
    <lineage>
        <taxon>Eukaryota</taxon>
        <taxon>Viridiplantae</taxon>
        <taxon>Streptophyta</taxon>
        <taxon>Embryophyta</taxon>
        <taxon>Tracheophyta</taxon>
        <taxon>Spermatophyta</taxon>
        <taxon>Magnoliopsida</taxon>
        <taxon>eudicotyledons</taxon>
        <taxon>Gunneridae</taxon>
        <taxon>Pentapetalae</taxon>
        <taxon>asterids</taxon>
        <taxon>campanulids</taxon>
        <taxon>Asterales</taxon>
        <taxon>Asteraceae</taxon>
        <taxon>Cichorioideae</taxon>
        <taxon>Cichorieae</taxon>
        <taxon>Lactucinae</taxon>
        <taxon>Lactuca</taxon>
    </lineage>
</organism>
<comment type="caution">
    <text evidence="7">The sequence shown here is derived from an EMBL/GenBank/DDBJ whole genome shotgun (WGS) entry which is preliminary data.</text>
</comment>
<dbReference type="EMBL" id="CAKMRJ010000001">
    <property type="protein sequence ID" value="CAH1412118.1"/>
    <property type="molecule type" value="Genomic_DNA"/>
</dbReference>
<dbReference type="PANTHER" id="PTHR12549">
    <property type="entry name" value="JMJC DOMAIN-CONTAINING HISTONE DEMETHYLATION PROTEIN"/>
    <property type="match status" value="1"/>
</dbReference>
<reference evidence="7 8" key="1">
    <citation type="submission" date="2022-01" db="EMBL/GenBank/DDBJ databases">
        <authorList>
            <person name="Xiong W."/>
            <person name="Schranz E."/>
        </authorList>
    </citation>
    <scope>NUCLEOTIDE SEQUENCE [LARGE SCALE GENOMIC DNA]</scope>
</reference>
<protein>
    <recommendedName>
        <fullName evidence="6">eRF1/Pelota-like N-terminal domain-containing protein</fullName>
    </recommendedName>
</protein>